<name>A0A0G0WWD8_9BACT</name>
<feature type="chain" id="PRO_5002535136" evidence="1">
    <location>
        <begin position="29"/>
        <end position="541"/>
    </location>
</feature>
<evidence type="ECO:0000256" key="1">
    <source>
        <dbReference type="SAM" id="SignalP"/>
    </source>
</evidence>
<dbReference type="EMBL" id="LBZW01000004">
    <property type="protein sequence ID" value="KKR79692.1"/>
    <property type="molecule type" value="Genomic_DNA"/>
</dbReference>
<protein>
    <submittedName>
        <fullName evidence="2">Uncharacterized protein</fullName>
    </submittedName>
</protein>
<reference evidence="2 3" key="1">
    <citation type="journal article" date="2015" name="Nature">
        <title>rRNA introns, odd ribosomes, and small enigmatic genomes across a large radiation of phyla.</title>
        <authorList>
            <person name="Brown C.T."/>
            <person name="Hug L.A."/>
            <person name="Thomas B.C."/>
            <person name="Sharon I."/>
            <person name="Castelle C.J."/>
            <person name="Singh A."/>
            <person name="Wilkins M.J."/>
            <person name="Williams K.H."/>
            <person name="Banfield J.F."/>
        </authorList>
    </citation>
    <scope>NUCLEOTIDE SEQUENCE [LARGE SCALE GENOMIC DNA]</scope>
</reference>
<evidence type="ECO:0000313" key="3">
    <source>
        <dbReference type="Proteomes" id="UP000034749"/>
    </source>
</evidence>
<dbReference type="AlphaFoldDB" id="A0A0G0WWD8"/>
<keyword evidence="1" id="KW-0732">Signal</keyword>
<feature type="signal peptide" evidence="1">
    <location>
        <begin position="1"/>
        <end position="28"/>
    </location>
</feature>
<organism evidence="2 3">
    <name type="scientific">Candidatus Nomurabacteria bacterium GW2011_GWA2_40_9</name>
    <dbReference type="NCBI Taxonomy" id="1618734"/>
    <lineage>
        <taxon>Bacteria</taxon>
        <taxon>Candidatus Nomuraibacteriota</taxon>
    </lineage>
</organism>
<comment type="caution">
    <text evidence="2">The sequence shown here is derived from an EMBL/GenBank/DDBJ whole genome shotgun (WGS) entry which is preliminary data.</text>
</comment>
<dbReference type="Proteomes" id="UP000034749">
    <property type="component" value="Unassembled WGS sequence"/>
</dbReference>
<evidence type="ECO:0000313" key="2">
    <source>
        <dbReference type="EMBL" id="KKR79692.1"/>
    </source>
</evidence>
<sequence>MKNNFKKFLSLGVLVIVFAMSLSFFTPAKGDVSDNISGFAWEANDWVDNNSDGLVDSGEVMANPGGTEWISFNCTTDPSSSCATSPYGVNVDPNTGYLSGYAWSSHYGWLSFNEVPTFPSGPGTTDDKVKINFGGGNPHSVTGWARFCAVYASGCSGALASNSVRGGWDGWVSFSGTGYDVTLDMSSTPKSFSGFAWGGNSGTGNTGKNVLGWISFNCANAGGGNCNTSPYNVLYTPSGTPTVDISATALGGDVYRLDWTGLYLEGGNTCFASMDAGSPGNGGWTGAHPSPPPPPPNTFTTSELTVDGTYIFKITCNGHPANGGGTVTDSVTVIVGIGIDLYPLPASPSFPYKTTLYWDAIPVGVPNGALTGCIPTSSPAVPAWDNLVIPDFPPGSNSPFPPNSIDVPASPTFYTLTCNNGPDQVVQTTSANRNPLPESVTLTSNGVTENPPGIYTTTLTWTTLNTNANTCVASGGWSGNKPNPISGPTSESNVSVPPIAPAFTTYTITCDGQSGGTVTDSILLNENSGSSPTVKPKYIEN</sequence>
<proteinExistence type="predicted"/>
<accession>A0A0G0WWD8</accession>
<gene>
    <name evidence="2" type="ORF">UU24_C0004G0030</name>
</gene>